<dbReference type="AlphaFoldDB" id="A0A9Q0QLB9"/>
<dbReference type="Pfam" id="PF04734">
    <property type="entry name" value="Ceramidase_alk"/>
    <property type="match status" value="1"/>
</dbReference>
<dbReference type="EMBL" id="JAPFFM010000015">
    <property type="protein sequence ID" value="KAJ6708654.1"/>
    <property type="molecule type" value="Genomic_DNA"/>
</dbReference>
<accession>A0A9Q0QLB9</accession>
<comment type="caution">
    <text evidence="2">The sequence shown here is derived from an EMBL/GenBank/DDBJ whole genome shotgun (WGS) entry which is preliminary data.</text>
</comment>
<evidence type="ECO:0000259" key="1">
    <source>
        <dbReference type="Pfam" id="PF04734"/>
    </source>
</evidence>
<sequence length="79" mass="8641">MTGKVNYRHVYQNFSEIEVELSGKTKVRTCPAALGPGFAAGTTDGPGMFGFQQGDTEVRTLVSFLKMFTGYSRLSLNDI</sequence>
<dbReference type="GO" id="GO:0042759">
    <property type="term" value="P:long-chain fatty acid biosynthetic process"/>
    <property type="evidence" value="ECO:0007669"/>
    <property type="project" value="TreeGrafter"/>
</dbReference>
<evidence type="ECO:0000313" key="3">
    <source>
        <dbReference type="Proteomes" id="UP001151752"/>
    </source>
</evidence>
<proteinExistence type="predicted"/>
<dbReference type="GO" id="GO:0046514">
    <property type="term" value="P:ceramide catabolic process"/>
    <property type="evidence" value="ECO:0007669"/>
    <property type="project" value="InterPro"/>
</dbReference>
<dbReference type="PANTHER" id="PTHR12670:SF13">
    <property type="entry name" value="NEUTRAL CERAMIDASE"/>
    <property type="match status" value="1"/>
</dbReference>
<dbReference type="GO" id="GO:0017040">
    <property type="term" value="F:N-acylsphingosine amidohydrolase activity"/>
    <property type="evidence" value="ECO:0007669"/>
    <property type="project" value="InterPro"/>
</dbReference>
<dbReference type="InterPro" id="IPR031329">
    <property type="entry name" value="NEUT/ALK_ceramidase_N"/>
</dbReference>
<protein>
    <submittedName>
        <fullName evidence="2">NEUTRAL CERAMIDASE</fullName>
    </submittedName>
</protein>
<dbReference type="InterPro" id="IPR006823">
    <property type="entry name" value="Ceramidase_alk"/>
</dbReference>
<organism evidence="2 3">
    <name type="scientific">Salix koriyanagi</name>
    <dbReference type="NCBI Taxonomy" id="2511006"/>
    <lineage>
        <taxon>Eukaryota</taxon>
        <taxon>Viridiplantae</taxon>
        <taxon>Streptophyta</taxon>
        <taxon>Embryophyta</taxon>
        <taxon>Tracheophyta</taxon>
        <taxon>Spermatophyta</taxon>
        <taxon>Magnoliopsida</taxon>
        <taxon>eudicotyledons</taxon>
        <taxon>Gunneridae</taxon>
        <taxon>Pentapetalae</taxon>
        <taxon>rosids</taxon>
        <taxon>fabids</taxon>
        <taxon>Malpighiales</taxon>
        <taxon>Salicaceae</taxon>
        <taxon>Saliceae</taxon>
        <taxon>Salix</taxon>
    </lineage>
</organism>
<reference evidence="2" key="1">
    <citation type="submission" date="2022-11" db="EMBL/GenBank/DDBJ databases">
        <authorList>
            <person name="Hyden B.L."/>
            <person name="Feng K."/>
            <person name="Yates T."/>
            <person name="Jawdy S."/>
            <person name="Smart L.B."/>
            <person name="Muchero W."/>
        </authorList>
    </citation>
    <scope>NUCLEOTIDE SEQUENCE</scope>
    <source>
        <tissue evidence="2">Shoot tip</tissue>
    </source>
</reference>
<name>A0A9Q0QLB9_9ROSI</name>
<dbReference type="GO" id="GO:0005576">
    <property type="term" value="C:extracellular region"/>
    <property type="evidence" value="ECO:0007669"/>
    <property type="project" value="TreeGrafter"/>
</dbReference>
<reference evidence="2" key="2">
    <citation type="journal article" date="2023" name="Int. J. Mol. Sci.">
        <title>De Novo Assembly and Annotation of 11 Diverse Shrub Willow (Salix) Genomes Reveals Novel Gene Organization in Sex-Linked Regions.</title>
        <authorList>
            <person name="Hyden B."/>
            <person name="Feng K."/>
            <person name="Yates T.B."/>
            <person name="Jawdy S."/>
            <person name="Cereghino C."/>
            <person name="Smart L.B."/>
            <person name="Muchero W."/>
        </authorList>
    </citation>
    <scope>NUCLEOTIDE SEQUENCE</scope>
    <source>
        <tissue evidence="2">Shoot tip</tissue>
    </source>
</reference>
<gene>
    <name evidence="2" type="ORF">OIU74_009879</name>
</gene>
<dbReference type="Proteomes" id="UP001151752">
    <property type="component" value="Chromosome 2"/>
</dbReference>
<evidence type="ECO:0000313" key="2">
    <source>
        <dbReference type="EMBL" id="KAJ6708654.1"/>
    </source>
</evidence>
<feature type="domain" description="Neutral/alkaline non-lysosomal ceramidase N-terminal" evidence="1">
    <location>
        <begin position="2"/>
        <end position="68"/>
    </location>
</feature>
<dbReference type="PANTHER" id="PTHR12670">
    <property type="entry name" value="CERAMIDASE"/>
    <property type="match status" value="1"/>
</dbReference>
<dbReference type="GO" id="GO:0016020">
    <property type="term" value="C:membrane"/>
    <property type="evidence" value="ECO:0007669"/>
    <property type="project" value="GOC"/>
</dbReference>
<keyword evidence="3" id="KW-1185">Reference proteome</keyword>
<dbReference type="GO" id="GO:0046512">
    <property type="term" value="P:sphingosine biosynthetic process"/>
    <property type="evidence" value="ECO:0007669"/>
    <property type="project" value="TreeGrafter"/>
</dbReference>